<dbReference type="KEGG" id="ptaw:DW352_22690"/>
<organism evidence="2 3">
    <name type="scientific">Pseudolabrys taiwanensis</name>
    <dbReference type="NCBI Taxonomy" id="331696"/>
    <lineage>
        <taxon>Bacteria</taxon>
        <taxon>Pseudomonadati</taxon>
        <taxon>Pseudomonadota</taxon>
        <taxon>Alphaproteobacteria</taxon>
        <taxon>Hyphomicrobiales</taxon>
        <taxon>Xanthobacteraceae</taxon>
        <taxon>Pseudolabrys</taxon>
    </lineage>
</organism>
<feature type="chain" id="PRO_5016674561" description="Cysteine rich repeat-containing protein" evidence="1">
    <location>
        <begin position="22"/>
        <end position="88"/>
    </location>
</feature>
<dbReference type="AlphaFoldDB" id="A0A346A1N0"/>
<gene>
    <name evidence="2" type="ORF">DW352_22690</name>
</gene>
<keyword evidence="3" id="KW-1185">Reference proteome</keyword>
<dbReference type="EMBL" id="CP031417">
    <property type="protein sequence ID" value="AXK83077.1"/>
    <property type="molecule type" value="Genomic_DNA"/>
</dbReference>
<reference evidence="2 3" key="1">
    <citation type="submission" date="2018-07" db="EMBL/GenBank/DDBJ databases">
        <authorList>
            <person name="Quirk P.G."/>
            <person name="Krulwich T.A."/>
        </authorList>
    </citation>
    <scope>NUCLEOTIDE SEQUENCE [LARGE SCALE GENOMIC DNA]</scope>
    <source>
        <strain evidence="2 3">CC-BB4</strain>
    </source>
</reference>
<feature type="signal peptide" evidence="1">
    <location>
        <begin position="1"/>
        <end position="21"/>
    </location>
</feature>
<sequence>MKRTAAAVALLTILVNGAALAQTDERLQPGRSGSLFSGTPEEQAACRPDSTKYCLDEMPDSLRVLACLQQHRTKLRKACLQVLEAHGQ</sequence>
<dbReference type="Proteomes" id="UP000254889">
    <property type="component" value="Chromosome"/>
</dbReference>
<protein>
    <recommendedName>
        <fullName evidence="4">Cysteine rich repeat-containing protein</fullName>
    </recommendedName>
</protein>
<keyword evidence="1" id="KW-0732">Signal</keyword>
<evidence type="ECO:0000313" key="3">
    <source>
        <dbReference type="Proteomes" id="UP000254889"/>
    </source>
</evidence>
<dbReference type="OrthoDB" id="8139144at2"/>
<evidence type="ECO:0000256" key="1">
    <source>
        <dbReference type="SAM" id="SignalP"/>
    </source>
</evidence>
<accession>A0A346A1N0</accession>
<dbReference type="RefSeq" id="WP_115693456.1">
    <property type="nucleotide sequence ID" value="NZ_CP031417.1"/>
</dbReference>
<name>A0A346A1N0_9HYPH</name>
<proteinExistence type="predicted"/>
<evidence type="ECO:0000313" key="2">
    <source>
        <dbReference type="EMBL" id="AXK83077.1"/>
    </source>
</evidence>
<evidence type="ECO:0008006" key="4">
    <source>
        <dbReference type="Google" id="ProtNLM"/>
    </source>
</evidence>